<evidence type="ECO:0000313" key="8">
    <source>
        <dbReference type="Proteomes" id="UP001583172"/>
    </source>
</evidence>
<keyword evidence="3 5" id="KW-1133">Transmembrane helix</keyword>
<evidence type="ECO:0000256" key="3">
    <source>
        <dbReference type="ARBA" id="ARBA00022989"/>
    </source>
</evidence>
<name>A0ABR3VMW6_HUMIN</name>
<dbReference type="PANTHER" id="PTHR39608">
    <property type="entry name" value="INTEGRAL MEMBRANE PROTEIN (AFU_ORTHOLOGUE AFUA_5G08640)"/>
    <property type="match status" value="1"/>
</dbReference>
<accession>A0ABR3VMW6</accession>
<dbReference type="InterPro" id="IPR008253">
    <property type="entry name" value="Marvel"/>
</dbReference>
<sequence length="207" mass="23258">MGTASKIALVLLRLGELACGAIILGIIGYFFRSSTKAGLIEPSGRLVYAAIIAALTILDSLLFIVPYAYSFWSFPLDVFFFLAWLVVFCVLITLTRTQSCQAKWYRDYWAYWWGWGRPRSPSGVAGCSAWRTVLAFAFVAVILYLFSALLGIYWTTKYAQMQTRSKGFVQRHTEQVKTLRKAKGTHFPRDVEAEGRNTGVVQATIPT</sequence>
<feature type="transmembrane region" description="Helical" evidence="5">
    <location>
        <begin position="76"/>
        <end position="95"/>
    </location>
</feature>
<protein>
    <recommendedName>
        <fullName evidence="6">MARVEL domain-containing protein</fullName>
    </recommendedName>
</protein>
<dbReference type="PANTHER" id="PTHR39608:SF1">
    <property type="entry name" value="INTEGRAL MEMBRANE PROTEIN (AFU_ORTHOLOGUE AFUA_5G08640)"/>
    <property type="match status" value="1"/>
</dbReference>
<keyword evidence="4 5" id="KW-0472">Membrane</keyword>
<feature type="domain" description="MARVEL" evidence="6">
    <location>
        <begin position="9"/>
        <end position="150"/>
    </location>
</feature>
<comment type="caution">
    <text evidence="7">The sequence shown here is derived from an EMBL/GenBank/DDBJ whole genome shotgun (WGS) entry which is preliminary data.</text>
</comment>
<evidence type="ECO:0000256" key="2">
    <source>
        <dbReference type="ARBA" id="ARBA00022692"/>
    </source>
</evidence>
<evidence type="ECO:0000256" key="4">
    <source>
        <dbReference type="ARBA" id="ARBA00023136"/>
    </source>
</evidence>
<evidence type="ECO:0000259" key="6">
    <source>
        <dbReference type="Pfam" id="PF01284"/>
    </source>
</evidence>
<proteinExistence type="predicted"/>
<dbReference type="EMBL" id="JAZGSY010000021">
    <property type="protein sequence ID" value="KAL1843222.1"/>
    <property type="molecule type" value="Genomic_DNA"/>
</dbReference>
<feature type="transmembrane region" description="Helical" evidence="5">
    <location>
        <begin position="133"/>
        <end position="156"/>
    </location>
</feature>
<keyword evidence="2 5" id="KW-0812">Transmembrane</keyword>
<evidence type="ECO:0000313" key="7">
    <source>
        <dbReference type="EMBL" id="KAL1843222.1"/>
    </source>
</evidence>
<comment type="subcellular location">
    <subcellularLocation>
        <location evidence="1">Membrane</location>
        <topology evidence="1">Multi-pass membrane protein</topology>
    </subcellularLocation>
</comment>
<evidence type="ECO:0000256" key="5">
    <source>
        <dbReference type="SAM" id="Phobius"/>
    </source>
</evidence>
<reference evidence="7 8" key="1">
    <citation type="journal article" date="2024" name="Commun. Biol.">
        <title>Comparative genomic analysis of thermophilic fungi reveals convergent evolutionary adaptations and gene losses.</title>
        <authorList>
            <person name="Steindorff A.S."/>
            <person name="Aguilar-Pontes M.V."/>
            <person name="Robinson A.J."/>
            <person name="Andreopoulos B."/>
            <person name="LaButti K."/>
            <person name="Kuo A."/>
            <person name="Mondo S."/>
            <person name="Riley R."/>
            <person name="Otillar R."/>
            <person name="Haridas S."/>
            <person name="Lipzen A."/>
            <person name="Grimwood J."/>
            <person name="Schmutz J."/>
            <person name="Clum A."/>
            <person name="Reid I.D."/>
            <person name="Moisan M.C."/>
            <person name="Butler G."/>
            <person name="Nguyen T.T.M."/>
            <person name="Dewar K."/>
            <person name="Conant G."/>
            <person name="Drula E."/>
            <person name="Henrissat B."/>
            <person name="Hansel C."/>
            <person name="Singer S."/>
            <person name="Hutchinson M.I."/>
            <person name="de Vries R.P."/>
            <person name="Natvig D.O."/>
            <person name="Powell A.J."/>
            <person name="Tsang A."/>
            <person name="Grigoriev I.V."/>
        </authorList>
    </citation>
    <scope>NUCLEOTIDE SEQUENCE [LARGE SCALE GENOMIC DNA]</scope>
    <source>
        <strain evidence="7 8">CBS 620.91</strain>
    </source>
</reference>
<keyword evidence="8" id="KW-1185">Reference proteome</keyword>
<dbReference type="Pfam" id="PF01284">
    <property type="entry name" value="MARVEL"/>
    <property type="match status" value="1"/>
</dbReference>
<evidence type="ECO:0000256" key="1">
    <source>
        <dbReference type="ARBA" id="ARBA00004141"/>
    </source>
</evidence>
<feature type="transmembrane region" description="Helical" evidence="5">
    <location>
        <begin position="7"/>
        <end position="31"/>
    </location>
</feature>
<feature type="transmembrane region" description="Helical" evidence="5">
    <location>
        <begin position="46"/>
        <end position="69"/>
    </location>
</feature>
<dbReference type="Proteomes" id="UP001583172">
    <property type="component" value="Unassembled WGS sequence"/>
</dbReference>
<gene>
    <name evidence="7" type="ORF">VTJ49DRAFT_2553</name>
</gene>
<organism evidence="7 8">
    <name type="scientific">Humicola insolens</name>
    <name type="common">Soft-rot fungus</name>
    <dbReference type="NCBI Taxonomy" id="85995"/>
    <lineage>
        <taxon>Eukaryota</taxon>
        <taxon>Fungi</taxon>
        <taxon>Dikarya</taxon>
        <taxon>Ascomycota</taxon>
        <taxon>Pezizomycotina</taxon>
        <taxon>Sordariomycetes</taxon>
        <taxon>Sordariomycetidae</taxon>
        <taxon>Sordariales</taxon>
        <taxon>Chaetomiaceae</taxon>
        <taxon>Mycothermus</taxon>
    </lineage>
</organism>